<dbReference type="AlphaFoldDB" id="A0A4Y7T4K9"/>
<dbReference type="PRINTS" id="PR00723">
    <property type="entry name" value="SUBTILISIN"/>
</dbReference>
<feature type="active site" description="Charge relay system" evidence="5">
    <location>
        <position position="164"/>
    </location>
</feature>
<dbReference type="InterPro" id="IPR034187">
    <property type="entry name" value="Peptidases_S8_5"/>
</dbReference>
<dbReference type="InterPro" id="IPR000209">
    <property type="entry name" value="Peptidase_S8/S53_dom"/>
</dbReference>
<dbReference type="PANTHER" id="PTHR43806:SF66">
    <property type="entry name" value="SERIN ENDOPEPTIDASE"/>
    <property type="match status" value="1"/>
</dbReference>
<comment type="caution">
    <text evidence="9">The sequence shown here is derived from an EMBL/GenBank/DDBJ whole genome shotgun (WGS) entry which is preliminary data.</text>
</comment>
<feature type="domain" description="Peptidase S8/S53" evidence="8">
    <location>
        <begin position="155"/>
        <end position="220"/>
    </location>
</feature>
<dbReference type="InterPro" id="IPR050131">
    <property type="entry name" value="Peptidase_S8_subtilisin-like"/>
</dbReference>
<feature type="chain" id="PRO_5021239620" evidence="7">
    <location>
        <begin position="22"/>
        <end position="747"/>
    </location>
</feature>
<keyword evidence="2" id="KW-0645">Protease</keyword>
<organism evidence="9 10">
    <name type="scientific">Coprinellus micaceus</name>
    <name type="common">Glistening ink-cap mushroom</name>
    <name type="synonym">Coprinus micaceus</name>
    <dbReference type="NCBI Taxonomy" id="71717"/>
    <lineage>
        <taxon>Eukaryota</taxon>
        <taxon>Fungi</taxon>
        <taxon>Dikarya</taxon>
        <taxon>Basidiomycota</taxon>
        <taxon>Agaricomycotina</taxon>
        <taxon>Agaricomycetes</taxon>
        <taxon>Agaricomycetidae</taxon>
        <taxon>Agaricales</taxon>
        <taxon>Agaricineae</taxon>
        <taxon>Psathyrellaceae</taxon>
        <taxon>Coprinellus</taxon>
    </lineage>
</organism>
<gene>
    <name evidence="9" type="ORF">FA13DRAFT_1872397</name>
</gene>
<dbReference type="PROSITE" id="PS51892">
    <property type="entry name" value="SUBTILASE"/>
    <property type="match status" value="1"/>
</dbReference>
<dbReference type="GO" id="GO:0005615">
    <property type="term" value="C:extracellular space"/>
    <property type="evidence" value="ECO:0007669"/>
    <property type="project" value="TreeGrafter"/>
</dbReference>
<comment type="caution">
    <text evidence="6">Lacks conserved residue(s) required for the propagation of feature annotation.</text>
</comment>
<dbReference type="PROSITE" id="PS00138">
    <property type="entry name" value="SUBTILASE_SER"/>
    <property type="match status" value="1"/>
</dbReference>
<feature type="signal peptide" evidence="7">
    <location>
        <begin position="1"/>
        <end position="21"/>
    </location>
</feature>
<evidence type="ECO:0000313" key="9">
    <source>
        <dbReference type="EMBL" id="TEB28499.1"/>
    </source>
</evidence>
<dbReference type="Gene3D" id="3.40.50.200">
    <property type="entry name" value="Peptidase S8/S53 domain"/>
    <property type="match status" value="1"/>
</dbReference>
<feature type="active site" description="Charge relay system" evidence="5">
    <location>
        <position position="215"/>
    </location>
</feature>
<proteinExistence type="inferred from homology"/>
<dbReference type="Proteomes" id="UP000298030">
    <property type="component" value="Unassembled WGS sequence"/>
</dbReference>
<dbReference type="PANTHER" id="PTHR43806">
    <property type="entry name" value="PEPTIDASE S8"/>
    <property type="match status" value="1"/>
</dbReference>
<dbReference type="EMBL" id="QPFP01000032">
    <property type="protein sequence ID" value="TEB28499.1"/>
    <property type="molecule type" value="Genomic_DNA"/>
</dbReference>
<accession>A0A4Y7T4K9</accession>
<keyword evidence="10" id="KW-1185">Reference proteome</keyword>
<dbReference type="InterPro" id="IPR036852">
    <property type="entry name" value="Peptidase_S8/S53_dom_sf"/>
</dbReference>
<dbReference type="InterPro" id="IPR015500">
    <property type="entry name" value="Peptidase_S8_subtilisin-rel"/>
</dbReference>
<evidence type="ECO:0000256" key="3">
    <source>
        <dbReference type="ARBA" id="ARBA00022801"/>
    </source>
</evidence>
<dbReference type="CDD" id="cd07489">
    <property type="entry name" value="Peptidases_S8_5"/>
    <property type="match status" value="1"/>
</dbReference>
<keyword evidence="3" id="KW-0378">Hydrolase</keyword>
<name>A0A4Y7T4K9_COPMI</name>
<evidence type="ECO:0000313" key="10">
    <source>
        <dbReference type="Proteomes" id="UP000298030"/>
    </source>
</evidence>
<keyword evidence="4" id="KW-0720">Serine protease</keyword>
<dbReference type="InterPro" id="IPR023828">
    <property type="entry name" value="Peptidase_S8_Ser-AS"/>
</dbReference>
<sequence length="747" mass="78933">MKPFIYYSVVHSLLGASAVLAAIPLSSIQRVSNAPTVPNKFIVEVDTTANIPNKRAYARTLDAVYDSIKARDVQFDVNKEYEASGVFVGASLTISDAVGTPRPFLVSKAIYPVTLFKAPAPVEKHVVSGPGDPHCVLTYSRLKGVDKVHAKGFFGKGIKIGILDTGIDYTAPLALGGAIGAGKKILGGYDFVGDAYTGANEPVPDNDPLDQCQGHGTHVADLPVVTVLSPDDIIVDALLKGVEDGNDILTLSLGGADGWTSSVSSVVASRIAKSGKIVTIAAGNDGSDGSWYTSSPGNGIDVISVGSVENTLYRPRGTCPFVTKVANIQAKGAQRALFYEYVDLGLVLPQQSLEQFKANAPIKLSFPQGGEIVNIQSPTGGLMSTFSTYGPTNDFYFKPSISAPGGNILSLLPVPLGSLAVMSGTSMATPFAAGSAALLLEVKASGAPGMSSLFPRPSPSKAPVSINVYDALFATTSVSTGILHRQEQWQNRQVVHPFHQAAGTALTIQENSIFPSHGPSPSFRMLRTLSSPLRNSLLRPGQSLPVVALFTPPRGLDTTRYPVYSGFIHIAGPGENFHVSYLGLAASLKTKQVVDNTDVFFGEKIPTIVDSTGNAQAAPTNYTFAGEDYPTFLFSLTSRSRLDSTTEASSTDTGSLFPHLVKSGSFARVKVVGPVAEWNSVSRNNEDFSADGNGVNVVAMDAPTFANGTTIPNGSYRLLFRALKVTGDRTKQEDYETWLSPIVGIFA</sequence>
<evidence type="ECO:0000256" key="5">
    <source>
        <dbReference type="PIRSR" id="PIRSR615500-1"/>
    </source>
</evidence>
<evidence type="ECO:0000256" key="7">
    <source>
        <dbReference type="SAM" id="SignalP"/>
    </source>
</evidence>
<dbReference type="STRING" id="71717.A0A4Y7T4K9"/>
<evidence type="ECO:0000256" key="1">
    <source>
        <dbReference type="ARBA" id="ARBA00011073"/>
    </source>
</evidence>
<evidence type="ECO:0000256" key="4">
    <source>
        <dbReference type="ARBA" id="ARBA00022825"/>
    </source>
</evidence>
<evidence type="ECO:0000259" key="8">
    <source>
        <dbReference type="Pfam" id="PF00082"/>
    </source>
</evidence>
<comment type="similarity">
    <text evidence="1 6">Belongs to the peptidase S8 family.</text>
</comment>
<reference evidence="9 10" key="1">
    <citation type="journal article" date="2019" name="Nat. Ecol. Evol.">
        <title>Megaphylogeny resolves global patterns of mushroom evolution.</title>
        <authorList>
            <person name="Varga T."/>
            <person name="Krizsan K."/>
            <person name="Foldi C."/>
            <person name="Dima B."/>
            <person name="Sanchez-Garcia M."/>
            <person name="Sanchez-Ramirez S."/>
            <person name="Szollosi G.J."/>
            <person name="Szarkandi J.G."/>
            <person name="Papp V."/>
            <person name="Albert L."/>
            <person name="Andreopoulos W."/>
            <person name="Angelini C."/>
            <person name="Antonin V."/>
            <person name="Barry K.W."/>
            <person name="Bougher N.L."/>
            <person name="Buchanan P."/>
            <person name="Buyck B."/>
            <person name="Bense V."/>
            <person name="Catcheside P."/>
            <person name="Chovatia M."/>
            <person name="Cooper J."/>
            <person name="Damon W."/>
            <person name="Desjardin D."/>
            <person name="Finy P."/>
            <person name="Geml J."/>
            <person name="Haridas S."/>
            <person name="Hughes K."/>
            <person name="Justo A."/>
            <person name="Karasinski D."/>
            <person name="Kautmanova I."/>
            <person name="Kiss B."/>
            <person name="Kocsube S."/>
            <person name="Kotiranta H."/>
            <person name="LaButti K.M."/>
            <person name="Lechner B.E."/>
            <person name="Liimatainen K."/>
            <person name="Lipzen A."/>
            <person name="Lukacs Z."/>
            <person name="Mihaltcheva S."/>
            <person name="Morgado L.N."/>
            <person name="Niskanen T."/>
            <person name="Noordeloos M.E."/>
            <person name="Ohm R.A."/>
            <person name="Ortiz-Santana B."/>
            <person name="Ovrebo C."/>
            <person name="Racz N."/>
            <person name="Riley R."/>
            <person name="Savchenko A."/>
            <person name="Shiryaev A."/>
            <person name="Soop K."/>
            <person name="Spirin V."/>
            <person name="Szebenyi C."/>
            <person name="Tomsovsky M."/>
            <person name="Tulloss R.E."/>
            <person name="Uehling J."/>
            <person name="Grigoriev I.V."/>
            <person name="Vagvolgyi C."/>
            <person name="Papp T."/>
            <person name="Martin F.M."/>
            <person name="Miettinen O."/>
            <person name="Hibbett D.S."/>
            <person name="Nagy L.G."/>
        </authorList>
    </citation>
    <scope>NUCLEOTIDE SEQUENCE [LARGE SCALE GENOMIC DNA]</scope>
    <source>
        <strain evidence="9 10">FP101781</strain>
    </source>
</reference>
<dbReference type="SUPFAM" id="SSF52743">
    <property type="entry name" value="Subtilisin-like"/>
    <property type="match status" value="1"/>
</dbReference>
<feature type="active site" description="Charge relay system" evidence="5">
    <location>
        <position position="426"/>
    </location>
</feature>
<dbReference type="Pfam" id="PF00082">
    <property type="entry name" value="Peptidase_S8"/>
    <property type="match status" value="2"/>
</dbReference>
<evidence type="ECO:0000256" key="2">
    <source>
        <dbReference type="ARBA" id="ARBA00022670"/>
    </source>
</evidence>
<dbReference type="GO" id="GO:0006508">
    <property type="term" value="P:proteolysis"/>
    <property type="evidence" value="ECO:0007669"/>
    <property type="project" value="UniProtKB-KW"/>
</dbReference>
<keyword evidence="7" id="KW-0732">Signal</keyword>
<protein>
    <submittedName>
        <fullName evidence="9">Subtilisin-like protein</fullName>
    </submittedName>
</protein>
<dbReference type="OrthoDB" id="206201at2759"/>
<dbReference type="GO" id="GO:0004252">
    <property type="term" value="F:serine-type endopeptidase activity"/>
    <property type="evidence" value="ECO:0007669"/>
    <property type="project" value="InterPro"/>
</dbReference>
<feature type="domain" description="Peptidase S8/S53" evidence="8">
    <location>
        <begin position="234"/>
        <end position="445"/>
    </location>
</feature>
<evidence type="ECO:0000256" key="6">
    <source>
        <dbReference type="PROSITE-ProRule" id="PRU01240"/>
    </source>
</evidence>